<proteinExistence type="predicted"/>
<dbReference type="EMBL" id="AP025314">
    <property type="protein sequence ID" value="BDD09358.1"/>
    <property type="molecule type" value="Genomic_DNA"/>
</dbReference>
<keyword evidence="2" id="KW-1185">Reference proteome</keyword>
<name>A0AAU9CH52_9BACT</name>
<gene>
    <name evidence="1" type="ORF">FUAX_17900</name>
</gene>
<reference evidence="1 2" key="1">
    <citation type="submission" date="2021-12" db="EMBL/GenBank/DDBJ databases">
        <title>Genome sequencing of bacteria with rrn-lacking chromosome and rrn-plasmid.</title>
        <authorList>
            <person name="Anda M."/>
            <person name="Iwasaki W."/>
        </authorList>
    </citation>
    <scope>NUCLEOTIDE SEQUENCE [LARGE SCALE GENOMIC DNA]</scope>
    <source>
        <strain evidence="1 2">DSM 100852</strain>
    </source>
</reference>
<dbReference type="GO" id="GO:0003677">
    <property type="term" value="F:DNA binding"/>
    <property type="evidence" value="ECO:0007669"/>
    <property type="project" value="InterPro"/>
</dbReference>
<protein>
    <recommendedName>
        <fullName evidence="3">Transposase</fullName>
    </recommendedName>
</protein>
<evidence type="ECO:0000313" key="1">
    <source>
        <dbReference type="EMBL" id="BDD09358.1"/>
    </source>
</evidence>
<evidence type="ECO:0008006" key="3">
    <source>
        <dbReference type="Google" id="ProtNLM"/>
    </source>
</evidence>
<dbReference type="Proteomes" id="UP001348817">
    <property type="component" value="Chromosome"/>
</dbReference>
<dbReference type="KEGG" id="fax:FUAX_17900"/>
<accession>A0AAU9CH52</accession>
<dbReference type="RefSeq" id="WP_338394567.1">
    <property type="nucleotide sequence ID" value="NZ_AP025314.1"/>
</dbReference>
<sequence length="56" mass="6666">MSTSYKLRNPEGLYFISFGTVHWIDLFTRPTYNNILVESLRHCQENTGLETLRWCL</sequence>
<dbReference type="SUPFAM" id="SSF143422">
    <property type="entry name" value="Transposase IS200-like"/>
    <property type="match status" value="1"/>
</dbReference>
<organism evidence="1 2">
    <name type="scientific">Fulvitalea axinellae</name>
    <dbReference type="NCBI Taxonomy" id="1182444"/>
    <lineage>
        <taxon>Bacteria</taxon>
        <taxon>Pseudomonadati</taxon>
        <taxon>Bacteroidota</taxon>
        <taxon>Cytophagia</taxon>
        <taxon>Cytophagales</taxon>
        <taxon>Persicobacteraceae</taxon>
        <taxon>Fulvitalea</taxon>
    </lineage>
</organism>
<evidence type="ECO:0000313" key="2">
    <source>
        <dbReference type="Proteomes" id="UP001348817"/>
    </source>
</evidence>
<dbReference type="InterPro" id="IPR036515">
    <property type="entry name" value="Transposase_17_sf"/>
</dbReference>
<dbReference type="GO" id="GO:0006313">
    <property type="term" value="P:DNA transposition"/>
    <property type="evidence" value="ECO:0007669"/>
    <property type="project" value="InterPro"/>
</dbReference>
<dbReference type="AlphaFoldDB" id="A0AAU9CH52"/>
<dbReference type="GO" id="GO:0004803">
    <property type="term" value="F:transposase activity"/>
    <property type="evidence" value="ECO:0007669"/>
    <property type="project" value="InterPro"/>
</dbReference>